<comment type="caution">
    <text evidence="1">The sequence shown here is derived from an EMBL/GenBank/DDBJ whole genome shotgun (WGS) entry which is preliminary data.</text>
</comment>
<gene>
    <name evidence="1" type="ORF">HNR32_000127</name>
</gene>
<protein>
    <submittedName>
        <fullName evidence="1">Uncharacterized protein</fullName>
    </submittedName>
</protein>
<accession>A0A840UHL3</accession>
<dbReference type="RefSeq" id="WP_183858850.1">
    <property type="nucleotide sequence ID" value="NZ_JACHFH010000001.1"/>
</dbReference>
<dbReference type="Proteomes" id="UP000559117">
    <property type="component" value="Unassembled WGS sequence"/>
</dbReference>
<dbReference type="EMBL" id="JACHFH010000001">
    <property type="protein sequence ID" value="MBB5335027.1"/>
    <property type="molecule type" value="Genomic_DNA"/>
</dbReference>
<name>A0A840UHL3_9FIRM</name>
<organism evidence="1 2">
    <name type="scientific">Pectinatus brassicae</name>
    <dbReference type="NCBI Taxonomy" id="862415"/>
    <lineage>
        <taxon>Bacteria</taxon>
        <taxon>Bacillati</taxon>
        <taxon>Bacillota</taxon>
        <taxon>Negativicutes</taxon>
        <taxon>Selenomonadales</taxon>
        <taxon>Selenomonadaceae</taxon>
        <taxon>Pectinatus</taxon>
    </lineage>
</organism>
<dbReference type="AlphaFoldDB" id="A0A840UHL3"/>
<reference evidence="1 2" key="1">
    <citation type="submission" date="2020-08" db="EMBL/GenBank/DDBJ databases">
        <title>Genomic Encyclopedia of Type Strains, Phase IV (KMG-IV): sequencing the most valuable type-strain genomes for metagenomic binning, comparative biology and taxonomic classification.</title>
        <authorList>
            <person name="Goeker M."/>
        </authorList>
    </citation>
    <scope>NUCLEOTIDE SEQUENCE [LARGE SCALE GENOMIC DNA]</scope>
    <source>
        <strain evidence="1 2">DSM 24661</strain>
    </source>
</reference>
<sequence length="108" mass="12856">MNNTFQVAVNWYDFETYNDIGYIEYYIEEKKAAIFLKSEQAKKSVTDFLAKSLTLQIPHKTMHDFTSITINPLDNLDNFKLALTRLWEHTNVYVNWSRPVDYVIEHMD</sequence>
<evidence type="ECO:0000313" key="2">
    <source>
        <dbReference type="Proteomes" id="UP000559117"/>
    </source>
</evidence>
<evidence type="ECO:0000313" key="1">
    <source>
        <dbReference type="EMBL" id="MBB5335027.1"/>
    </source>
</evidence>
<proteinExistence type="predicted"/>
<keyword evidence="2" id="KW-1185">Reference proteome</keyword>